<name>A0A916ZSL0_9HYPH</name>
<feature type="domain" description="VOC" evidence="2">
    <location>
        <begin position="185"/>
        <end position="301"/>
    </location>
</feature>
<dbReference type="InterPro" id="IPR037523">
    <property type="entry name" value="VOC_core"/>
</dbReference>
<dbReference type="InterPro" id="IPR052164">
    <property type="entry name" value="Anthracycline_SecMetBiosynth"/>
</dbReference>
<dbReference type="EMBL" id="BMIQ01000005">
    <property type="protein sequence ID" value="GGE12027.1"/>
    <property type="molecule type" value="Genomic_DNA"/>
</dbReference>
<dbReference type="CDD" id="cd07247">
    <property type="entry name" value="SgaA_N_like"/>
    <property type="match status" value="2"/>
</dbReference>
<organism evidence="3 4">
    <name type="scientific">Aureimonas endophytica</name>
    <dbReference type="NCBI Taxonomy" id="2027858"/>
    <lineage>
        <taxon>Bacteria</taxon>
        <taxon>Pseudomonadati</taxon>
        <taxon>Pseudomonadota</taxon>
        <taxon>Alphaproteobacteria</taxon>
        <taxon>Hyphomicrobiales</taxon>
        <taxon>Aurantimonadaceae</taxon>
        <taxon>Aureimonas</taxon>
    </lineage>
</organism>
<evidence type="ECO:0000313" key="4">
    <source>
        <dbReference type="Proteomes" id="UP000644699"/>
    </source>
</evidence>
<keyword evidence="4" id="KW-1185">Reference proteome</keyword>
<dbReference type="InterPro" id="IPR004360">
    <property type="entry name" value="Glyas_Fos-R_dOase_dom"/>
</dbReference>
<evidence type="ECO:0000259" key="2">
    <source>
        <dbReference type="PROSITE" id="PS51819"/>
    </source>
</evidence>
<reference evidence="3" key="2">
    <citation type="submission" date="2020-09" db="EMBL/GenBank/DDBJ databases">
        <authorList>
            <person name="Sun Q."/>
            <person name="Zhou Y."/>
        </authorList>
    </citation>
    <scope>NUCLEOTIDE SEQUENCE</scope>
    <source>
        <strain evidence="3">CGMCC 1.15367</strain>
    </source>
</reference>
<sequence length="308" mass="32333">MRFFEGSAASRTGPVFADAGRPGARGRAAATFGAKRDEGRSTMVDPDGTPVWFELVTPDQDQAQVFYEAVAGWSVATSPMPEHGGYRIASARDGDGVAGLMARRGEMPTGWTLYFAAEDVDALAEKVRALGGRVHAGPMDIPHVGRFAAASDPQGVSFSIMRIAGTGAATAFRQSMPGDLSSVGHGVWIELATPDPEAAFDFYGRLFGWTKAGAMPMGDMGDYAFIGMGADVRPGAVMSSATTGAPARWNWYVQVPDIDAALAAARDKGGDVLQGPDEIPGGAFSANVRDAQGFRIGLVGPRRQEDGR</sequence>
<evidence type="ECO:0000256" key="1">
    <source>
        <dbReference type="SAM" id="MobiDB-lite"/>
    </source>
</evidence>
<dbReference type="InterPro" id="IPR029068">
    <property type="entry name" value="Glyas_Bleomycin-R_OHBP_Dase"/>
</dbReference>
<reference evidence="3" key="1">
    <citation type="journal article" date="2014" name="Int. J. Syst. Evol. Microbiol.">
        <title>Complete genome sequence of Corynebacterium casei LMG S-19264T (=DSM 44701T), isolated from a smear-ripened cheese.</title>
        <authorList>
            <consortium name="US DOE Joint Genome Institute (JGI-PGF)"/>
            <person name="Walter F."/>
            <person name="Albersmeier A."/>
            <person name="Kalinowski J."/>
            <person name="Ruckert C."/>
        </authorList>
    </citation>
    <scope>NUCLEOTIDE SEQUENCE</scope>
    <source>
        <strain evidence="3">CGMCC 1.15367</strain>
    </source>
</reference>
<dbReference type="PANTHER" id="PTHR33993">
    <property type="entry name" value="GLYOXALASE-RELATED"/>
    <property type="match status" value="1"/>
</dbReference>
<feature type="region of interest" description="Disordered" evidence="1">
    <location>
        <begin position="1"/>
        <end position="23"/>
    </location>
</feature>
<dbReference type="Pfam" id="PF00903">
    <property type="entry name" value="Glyoxalase"/>
    <property type="match status" value="2"/>
</dbReference>
<dbReference type="PROSITE" id="PS51819">
    <property type="entry name" value="VOC"/>
    <property type="match status" value="2"/>
</dbReference>
<accession>A0A916ZSL0</accession>
<comment type="caution">
    <text evidence="3">The sequence shown here is derived from an EMBL/GenBank/DDBJ whole genome shotgun (WGS) entry which is preliminary data.</text>
</comment>
<dbReference type="Gene3D" id="3.10.180.10">
    <property type="entry name" value="2,3-Dihydroxybiphenyl 1,2-Dioxygenase, domain 1"/>
    <property type="match status" value="2"/>
</dbReference>
<proteinExistence type="predicted"/>
<dbReference type="SUPFAM" id="SSF54593">
    <property type="entry name" value="Glyoxalase/Bleomycin resistance protein/Dihydroxybiphenyl dioxygenase"/>
    <property type="match status" value="2"/>
</dbReference>
<protein>
    <submittedName>
        <fullName evidence="3">Glyoxalase</fullName>
    </submittedName>
</protein>
<feature type="domain" description="VOC" evidence="2">
    <location>
        <begin position="49"/>
        <end position="163"/>
    </location>
</feature>
<dbReference type="AlphaFoldDB" id="A0A916ZSL0"/>
<evidence type="ECO:0000313" key="3">
    <source>
        <dbReference type="EMBL" id="GGE12027.1"/>
    </source>
</evidence>
<dbReference type="Proteomes" id="UP000644699">
    <property type="component" value="Unassembled WGS sequence"/>
</dbReference>
<dbReference type="PANTHER" id="PTHR33993:SF14">
    <property type="entry name" value="GB|AAF24581.1"/>
    <property type="match status" value="1"/>
</dbReference>
<gene>
    <name evidence="3" type="ORF">GCM10011390_33980</name>
</gene>